<keyword evidence="8" id="KW-1185">Reference proteome</keyword>
<proteinExistence type="predicted"/>
<protein>
    <submittedName>
        <fullName evidence="7">Inorganic phosphate transporter</fullName>
    </submittedName>
</protein>
<keyword evidence="2" id="KW-0813">Transport</keyword>
<feature type="transmembrane region" description="Helical" evidence="6">
    <location>
        <begin position="74"/>
        <end position="95"/>
    </location>
</feature>
<dbReference type="Proteomes" id="UP000613113">
    <property type="component" value="Unassembled WGS sequence"/>
</dbReference>
<reference evidence="7 8" key="1">
    <citation type="submission" date="2020-08" db="EMBL/GenBank/DDBJ databases">
        <title>Novel species isolated from subtropical streams in China.</title>
        <authorList>
            <person name="Lu H."/>
        </authorList>
    </citation>
    <scope>NUCLEOTIDE SEQUENCE [LARGE SCALE GENOMIC DNA]</scope>
    <source>
        <strain evidence="7 8">FT31W</strain>
    </source>
</reference>
<gene>
    <name evidence="7" type="ORF">H8K27_02915</name>
</gene>
<feature type="transmembrane region" description="Helical" evidence="6">
    <location>
        <begin position="131"/>
        <end position="153"/>
    </location>
</feature>
<evidence type="ECO:0000256" key="5">
    <source>
        <dbReference type="ARBA" id="ARBA00023136"/>
    </source>
</evidence>
<feature type="transmembrane region" description="Helical" evidence="6">
    <location>
        <begin position="41"/>
        <end position="62"/>
    </location>
</feature>
<feature type="transmembrane region" description="Helical" evidence="6">
    <location>
        <begin position="238"/>
        <end position="268"/>
    </location>
</feature>
<dbReference type="Pfam" id="PF01384">
    <property type="entry name" value="PHO4"/>
    <property type="match status" value="1"/>
</dbReference>
<comment type="caution">
    <text evidence="7">The sequence shown here is derived from an EMBL/GenBank/DDBJ whole genome shotgun (WGS) entry which is preliminary data.</text>
</comment>
<dbReference type="EMBL" id="JACOGC010000001">
    <property type="protein sequence ID" value="MBC3884075.1"/>
    <property type="molecule type" value="Genomic_DNA"/>
</dbReference>
<comment type="subcellular location">
    <subcellularLocation>
        <location evidence="1">Membrane</location>
        <topology evidence="1">Multi-pass membrane protein</topology>
    </subcellularLocation>
</comment>
<feature type="transmembrane region" description="Helical" evidence="6">
    <location>
        <begin position="289"/>
        <end position="307"/>
    </location>
</feature>
<evidence type="ECO:0000256" key="2">
    <source>
        <dbReference type="ARBA" id="ARBA00022448"/>
    </source>
</evidence>
<evidence type="ECO:0000256" key="6">
    <source>
        <dbReference type="SAM" id="Phobius"/>
    </source>
</evidence>
<keyword evidence="4 6" id="KW-1133">Transmembrane helix</keyword>
<evidence type="ECO:0000256" key="4">
    <source>
        <dbReference type="ARBA" id="ARBA00022989"/>
    </source>
</evidence>
<evidence type="ECO:0000313" key="7">
    <source>
        <dbReference type="EMBL" id="MBC3884075.1"/>
    </source>
</evidence>
<accession>A0ABR6YJK4</accession>
<name>A0ABR6YJK4_9BURK</name>
<dbReference type="PANTHER" id="PTHR11101:SF80">
    <property type="entry name" value="PHOSPHATE TRANSPORTER"/>
    <property type="match status" value="1"/>
</dbReference>
<dbReference type="RefSeq" id="WP_186861692.1">
    <property type="nucleotide sequence ID" value="NZ_JACOGC010000001.1"/>
</dbReference>
<organism evidence="7 8">
    <name type="scientific">Undibacterium griseum</name>
    <dbReference type="NCBI Taxonomy" id="2762295"/>
    <lineage>
        <taxon>Bacteria</taxon>
        <taxon>Pseudomonadati</taxon>
        <taxon>Pseudomonadota</taxon>
        <taxon>Betaproteobacteria</taxon>
        <taxon>Burkholderiales</taxon>
        <taxon>Oxalobacteraceae</taxon>
        <taxon>Undibacterium</taxon>
    </lineage>
</organism>
<dbReference type="PANTHER" id="PTHR11101">
    <property type="entry name" value="PHOSPHATE TRANSPORTER"/>
    <property type="match status" value="1"/>
</dbReference>
<feature type="transmembrane region" description="Helical" evidence="6">
    <location>
        <begin position="214"/>
        <end position="232"/>
    </location>
</feature>
<evidence type="ECO:0000256" key="1">
    <source>
        <dbReference type="ARBA" id="ARBA00004141"/>
    </source>
</evidence>
<sequence length="359" mass="37885">MEFLLIGIALFLSFGNGANDNFKGFATVWGSETLSYRSALMLATVATVAGSLASLFLAENLVQQFSGKGLLPDVIVSTPHFILSIGIGATITVIMATRVGLPISTTHALIGGLIGAGLASNPSEVQFAKLWNTFMLPLLFSPIAAAMLGFIAYRLLRLQPTTNDCACVLPAELILVSESGVATLQFSAPRLVINNDKACNMQMRAGARFSITHLLDQLHILSAGLICFARGVNDTPKLAALLIAAHLLDVRVSIMLIAIVMALGGLMFARHVAETMSQRVTRMEHTQGVVANLITAALVLSASKLGLPVSTTHVSVGSIAGVGAGSQSLNWNTLRNILWSWVATLPMAAGIAWIALKLI</sequence>
<dbReference type="InterPro" id="IPR001204">
    <property type="entry name" value="Phos_transporter"/>
</dbReference>
<keyword evidence="5 6" id="KW-0472">Membrane</keyword>
<keyword evidence="3 6" id="KW-0812">Transmembrane</keyword>
<feature type="transmembrane region" description="Helical" evidence="6">
    <location>
        <begin position="337"/>
        <end position="356"/>
    </location>
</feature>
<evidence type="ECO:0000256" key="3">
    <source>
        <dbReference type="ARBA" id="ARBA00022692"/>
    </source>
</evidence>
<evidence type="ECO:0000313" key="8">
    <source>
        <dbReference type="Proteomes" id="UP000613113"/>
    </source>
</evidence>